<comment type="caution">
    <text evidence="2">The sequence shown here is derived from an EMBL/GenBank/DDBJ whole genome shotgun (WGS) entry which is preliminary data.</text>
</comment>
<dbReference type="InterPro" id="IPR037035">
    <property type="entry name" value="GK-like_C_sf"/>
</dbReference>
<dbReference type="SUPFAM" id="SSF82544">
    <property type="entry name" value="GckA/TtuD-like"/>
    <property type="match status" value="1"/>
</dbReference>
<name>X1HCK4_9ZZZZ</name>
<dbReference type="EMBL" id="BARU01034746">
    <property type="protein sequence ID" value="GAH67122.1"/>
    <property type="molecule type" value="Genomic_DNA"/>
</dbReference>
<reference evidence="2" key="1">
    <citation type="journal article" date="2014" name="Front. Microbiol.">
        <title>High frequency of phylogenetically diverse reductive dehalogenase-homologous genes in deep subseafloor sedimentary metagenomes.</title>
        <authorList>
            <person name="Kawai M."/>
            <person name="Futagami T."/>
            <person name="Toyoda A."/>
            <person name="Takaki Y."/>
            <person name="Nishi S."/>
            <person name="Hori S."/>
            <person name="Arai W."/>
            <person name="Tsubouchi T."/>
            <person name="Morono Y."/>
            <person name="Uchiyama I."/>
            <person name="Ito T."/>
            <person name="Fujiyama A."/>
            <person name="Inagaki F."/>
            <person name="Takami H."/>
        </authorList>
    </citation>
    <scope>NUCLEOTIDE SEQUENCE</scope>
    <source>
        <strain evidence="2">Expedition CK06-06</strain>
    </source>
</reference>
<feature type="domain" description="MOFRL" evidence="1">
    <location>
        <begin position="1"/>
        <end position="55"/>
    </location>
</feature>
<dbReference type="AlphaFoldDB" id="X1HCK4"/>
<sequence length="70" mass="7829">AIVDGNTITLARDEGVTPEKFLADFDSYGFFEKVEEKSGQKFLIRTGPTGTNVNDIMLWWMSRSVSEGPK</sequence>
<dbReference type="Pfam" id="PF05161">
    <property type="entry name" value="MOFRL"/>
    <property type="match status" value="1"/>
</dbReference>
<gene>
    <name evidence="2" type="ORF">S03H2_54488</name>
</gene>
<evidence type="ECO:0000313" key="2">
    <source>
        <dbReference type="EMBL" id="GAH67122.1"/>
    </source>
</evidence>
<evidence type="ECO:0000259" key="1">
    <source>
        <dbReference type="Pfam" id="PF05161"/>
    </source>
</evidence>
<proteinExistence type="predicted"/>
<dbReference type="Gene3D" id="3.40.1480.10">
    <property type="entry name" value="MOFRL domain"/>
    <property type="match status" value="1"/>
</dbReference>
<feature type="non-terminal residue" evidence="2">
    <location>
        <position position="1"/>
    </location>
</feature>
<dbReference type="InterPro" id="IPR007835">
    <property type="entry name" value="MOFRL"/>
</dbReference>
<protein>
    <recommendedName>
        <fullName evidence="1">MOFRL domain-containing protein</fullName>
    </recommendedName>
</protein>
<organism evidence="2">
    <name type="scientific">marine sediment metagenome</name>
    <dbReference type="NCBI Taxonomy" id="412755"/>
    <lineage>
        <taxon>unclassified sequences</taxon>
        <taxon>metagenomes</taxon>
        <taxon>ecological metagenomes</taxon>
    </lineage>
</organism>
<accession>X1HCK4</accession>